<evidence type="ECO:0000256" key="5">
    <source>
        <dbReference type="ARBA" id="ARBA00023242"/>
    </source>
</evidence>
<dbReference type="Pfam" id="PF00172">
    <property type="entry name" value="Zn_clus"/>
    <property type="match status" value="1"/>
</dbReference>
<dbReference type="Pfam" id="PF04082">
    <property type="entry name" value="Fungal_trans"/>
    <property type="match status" value="1"/>
</dbReference>
<dbReference type="EMBL" id="JAHLUN010000011">
    <property type="protein sequence ID" value="KAG7763350.1"/>
    <property type="molecule type" value="Genomic_DNA"/>
</dbReference>
<dbReference type="GO" id="GO:0001080">
    <property type="term" value="P:nitrogen catabolite activation of transcription from RNA polymerase II promoter"/>
    <property type="evidence" value="ECO:0007669"/>
    <property type="project" value="TreeGrafter"/>
</dbReference>
<keyword evidence="2" id="KW-0862">Zinc</keyword>
<dbReference type="InterPro" id="IPR050797">
    <property type="entry name" value="Carb_Metab_Trans_Reg"/>
</dbReference>
<dbReference type="PANTHER" id="PTHR31668">
    <property type="entry name" value="GLUCOSE TRANSPORT TRANSCRIPTION REGULATOR RGT1-RELATED-RELATED"/>
    <property type="match status" value="1"/>
</dbReference>
<dbReference type="GO" id="GO:0005634">
    <property type="term" value="C:nucleus"/>
    <property type="evidence" value="ECO:0007669"/>
    <property type="project" value="TreeGrafter"/>
</dbReference>
<evidence type="ECO:0000259" key="6">
    <source>
        <dbReference type="PROSITE" id="PS50048"/>
    </source>
</evidence>
<protein>
    <recommendedName>
        <fullName evidence="6">Zn(2)-C6 fungal-type domain-containing protein</fullName>
    </recommendedName>
</protein>
<keyword evidence="9" id="KW-1185">Reference proteome</keyword>
<dbReference type="InterPro" id="IPR001138">
    <property type="entry name" value="Zn2Cys6_DnaBD"/>
</dbReference>
<sequence>MPPVKRPYRSRRVRPCDRCRKRKSGCVIDGQPPCQLCAKFNLRCEFTDKAPPVNRHKQTKCHEIEIDPIAELDNNDSMANLTYTDDVDVLETTLDPKTLDRRNSVHADQLIPDADIWNELFGLIVGSSQYSNVAITSPVTARDDEEHSSIDAFKKYQNVYLYKSGYIDPVVQHLSKNLESAEPKECHIRKVAQSEAAEYVLFSRRPTNYDVPSINSLIQQLFSPHIPKLMVLFLKHVNSYFPVFSRGRFNTFAKQDPKVFPSVLFGSLLAVTVDWWHRHPELSLTECPTVESLVSVTRATILAETSNPCYGTLQSCLLLSQKLTLENVELDGTQELSLLSVAFTICQSMGINVECRHWNIPDWEKRVRRRLWWTLYIQEKWFSVSLGRASLISKEAWNVAMVDGSDFAFYPDSWGSQEQHEYEVRIFSLMVSVTMVIDDLGGLNSSPLSPAYESARLLIQRIDSLRNENSDIFNLDQILCGGRSAAALVVAAVTAKVLIYSALLRLIETQTIEDQVARAMIEQECLALTAEVLEILGRLRPHHFESFWYSWSRFNFATIANFFLLVSRLRPPSQSEAVEANMTKLRFFFQSRSLVFRHLGLAMWILNVPEY</sequence>
<dbReference type="CDD" id="cd12148">
    <property type="entry name" value="fungal_TF_MHR"/>
    <property type="match status" value="1"/>
</dbReference>
<dbReference type="Proteomes" id="UP000697297">
    <property type="component" value="Unassembled WGS sequence"/>
</dbReference>
<evidence type="ECO:0000256" key="2">
    <source>
        <dbReference type="ARBA" id="ARBA00022833"/>
    </source>
</evidence>
<dbReference type="PROSITE" id="PS50048">
    <property type="entry name" value="ZN2_CY6_FUNGAL_2"/>
    <property type="match status" value="1"/>
</dbReference>
<dbReference type="AlphaFoldDB" id="A0AAN6D3U3"/>
<evidence type="ECO:0000256" key="4">
    <source>
        <dbReference type="ARBA" id="ARBA00023163"/>
    </source>
</evidence>
<keyword evidence="3" id="KW-0805">Transcription regulation</keyword>
<dbReference type="Proteomes" id="UP000738402">
    <property type="component" value="Unassembled WGS sequence"/>
</dbReference>
<proteinExistence type="predicted"/>
<evidence type="ECO:0000256" key="3">
    <source>
        <dbReference type="ARBA" id="ARBA00023015"/>
    </source>
</evidence>
<dbReference type="InterPro" id="IPR036864">
    <property type="entry name" value="Zn2-C6_fun-type_DNA-bd_sf"/>
</dbReference>
<name>A0AAN6D3U3_9ASCO</name>
<evidence type="ECO:0000256" key="1">
    <source>
        <dbReference type="ARBA" id="ARBA00022723"/>
    </source>
</evidence>
<reference evidence="7 9" key="1">
    <citation type="journal article" date="2021" name="G3 (Bethesda)">
        <title>Genomic diversity, chromosomal rearrangements, and interspecies hybridization in the ogataea polymorpha species complex.</title>
        <authorList>
            <person name="Hanson S.J."/>
            <person name="Cinneide E.O."/>
            <person name="Salzberg L.I."/>
            <person name="Wolfe K.H."/>
            <person name="McGowan J."/>
            <person name="Fitzpatrick D.A."/>
            <person name="Matlin K."/>
        </authorList>
    </citation>
    <scope>NUCLEOTIDE SEQUENCE</scope>
    <source>
        <strain evidence="8">81-436-3</strain>
        <strain evidence="7">83-405-1</strain>
    </source>
</reference>
<evidence type="ECO:0000313" key="8">
    <source>
        <dbReference type="EMBL" id="KAG7763350.1"/>
    </source>
</evidence>
<dbReference type="Gene3D" id="4.10.240.10">
    <property type="entry name" value="Zn(2)-C6 fungal-type DNA-binding domain"/>
    <property type="match status" value="1"/>
</dbReference>
<dbReference type="GO" id="GO:0008270">
    <property type="term" value="F:zinc ion binding"/>
    <property type="evidence" value="ECO:0007669"/>
    <property type="project" value="InterPro"/>
</dbReference>
<dbReference type="SMART" id="SM00066">
    <property type="entry name" value="GAL4"/>
    <property type="match status" value="1"/>
</dbReference>
<comment type="caution">
    <text evidence="7">The sequence shown here is derived from an EMBL/GenBank/DDBJ whole genome shotgun (WGS) entry which is preliminary data.</text>
</comment>
<dbReference type="PANTHER" id="PTHR31668:SF10">
    <property type="entry name" value="ZN(II)2CYS6 TRANSCRIPTION FACTOR (EUROFUNG)"/>
    <property type="match status" value="1"/>
</dbReference>
<accession>A0AAN6D3U3</accession>
<feature type="domain" description="Zn(2)-C6 fungal-type" evidence="6">
    <location>
        <begin position="15"/>
        <end position="46"/>
    </location>
</feature>
<evidence type="ECO:0000313" key="9">
    <source>
        <dbReference type="Proteomes" id="UP000697297"/>
    </source>
</evidence>
<evidence type="ECO:0000313" key="10">
    <source>
        <dbReference type="Proteomes" id="UP000738402"/>
    </source>
</evidence>
<dbReference type="SUPFAM" id="SSF57701">
    <property type="entry name" value="Zn2/Cys6 DNA-binding domain"/>
    <property type="match status" value="1"/>
</dbReference>
<keyword evidence="4" id="KW-0804">Transcription</keyword>
<dbReference type="GO" id="GO:0003677">
    <property type="term" value="F:DNA binding"/>
    <property type="evidence" value="ECO:0007669"/>
    <property type="project" value="InterPro"/>
</dbReference>
<dbReference type="EMBL" id="JAHLUH010000010">
    <property type="protein sequence ID" value="KAG7726083.1"/>
    <property type="molecule type" value="Genomic_DNA"/>
</dbReference>
<gene>
    <name evidence="7" type="ORF">KL933_003525</name>
    <name evidence="8" type="ORF">KL946_004166</name>
</gene>
<keyword evidence="1" id="KW-0479">Metal-binding</keyword>
<dbReference type="InterPro" id="IPR007219">
    <property type="entry name" value="XnlR_reg_dom"/>
</dbReference>
<evidence type="ECO:0000313" key="7">
    <source>
        <dbReference type="EMBL" id="KAG7726083.1"/>
    </source>
</evidence>
<keyword evidence="5" id="KW-0539">Nucleus</keyword>
<dbReference type="CDD" id="cd00067">
    <property type="entry name" value="GAL4"/>
    <property type="match status" value="1"/>
</dbReference>
<organism evidence="7 10">
    <name type="scientific">Ogataea haglerorum</name>
    <dbReference type="NCBI Taxonomy" id="1937702"/>
    <lineage>
        <taxon>Eukaryota</taxon>
        <taxon>Fungi</taxon>
        <taxon>Dikarya</taxon>
        <taxon>Ascomycota</taxon>
        <taxon>Saccharomycotina</taxon>
        <taxon>Pichiomycetes</taxon>
        <taxon>Pichiales</taxon>
        <taxon>Pichiaceae</taxon>
        <taxon>Ogataea</taxon>
    </lineage>
</organism>
<dbReference type="PROSITE" id="PS00463">
    <property type="entry name" value="ZN2_CY6_FUNGAL_1"/>
    <property type="match status" value="1"/>
</dbReference>
<dbReference type="GO" id="GO:0000981">
    <property type="term" value="F:DNA-binding transcription factor activity, RNA polymerase II-specific"/>
    <property type="evidence" value="ECO:0007669"/>
    <property type="project" value="InterPro"/>
</dbReference>
<dbReference type="SMART" id="SM00906">
    <property type="entry name" value="Fungal_trans"/>
    <property type="match status" value="1"/>
</dbReference>
<dbReference type="GO" id="GO:0006351">
    <property type="term" value="P:DNA-templated transcription"/>
    <property type="evidence" value="ECO:0007669"/>
    <property type="project" value="InterPro"/>
</dbReference>